<organism evidence="2 3">
    <name type="scientific">Comamonas testosteroni TK102</name>
    <dbReference type="NCBI Taxonomy" id="1392005"/>
    <lineage>
        <taxon>Bacteria</taxon>
        <taxon>Pseudomonadati</taxon>
        <taxon>Pseudomonadota</taxon>
        <taxon>Betaproteobacteria</taxon>
        <taxon>Burkholderiales</taxon>
        <taxon>Comamonadaceae</taxon>
        <taxon>Comamonas</taxon>
    </lineage>
</organism>
<sequence length="123" mass="12897">MATAVPVCRTARKRSAQARIEESGPKASAERSEGTMEARQGRDSRSEARCEARQRDRPCFLAGDAHAINDGQHGLDAQDEMPLVRKGCRAGAAGAAVSRGAKRSAAGMAAWPSPGVQAKRAAP</sequence>
<dbReference type="KEGG" id="ctes:O987_12545"/>
<evidence type="ECO:0000313" key="3">
    <source>
        <dbReference type="Proteomes" id="UP000028782"/>
    </source>
</evidence>
<protein>
    <submittedName>
        <fullName evidence="2">Uncharacterized protein</fullName>
    </submittedName>
</protein>
<feature type="region of interest" description="Disordered" evidence="1">
    <location>
        <begin position="104"/>
        <end position="123"/>
    </location>
</feature>
<dbReference type="HOGENOM" id="CLU_2143765_0_0_4"/>
<dbReference type="AlphaFoldDB" id="A0A076PTG3"/>
<proteinExistence type="predicted"/>
<dbReference type="EMBL" id="CP006704">
    <property type="protein sequence ID" value="AIJ46632.1"/>
    <property type="molecule type" value="Genomic_DNA"/>
</dbReference>
<evidence type="ECO:0000256" key="1">
    <source>
        <dbReference type="SAM" id="MobiDB-lite"/>
    </source>
</evidence>
<reference evidence="2 3" key="1">
    <citation type="journal article" date="2014" name="Genome Announc.">
        <title>Complete Genome Sequence of Polychlorinated Biphenyl Degrader Comamonas testosteroni TK102 (NBRC 109938).</title>
        <authorList>
            <person name="Fukuda K."/>
            <person name="Hosoyama A."/>
            <person name="Tsuchikane K."/>
            <person name="Ohji S."/>
            <person name="Yamazoe A."/>
            <person name="Fujita N."/>
            <person name="Shintani M."/>
            <person name="Kimbara K."/>
        </authorList>
    </citation>
    <scope>NUCLEOTIDE SEQUENCE [LARGE SCALE GENOMIC DNA]</scope>
    <source>
        <strain evidence="2">TK102</strain>
    </source>
</reference>
<feature type="compositionally biased region" description="Basic and acidic residues" evidence="1">
    <location>
        <begin position="19"/>
        <end position="54"/>
    </location>
</feature>
<accession>A0A076PTG3</accession>
<dbReference type="Proteomes" id="UP000028782">
    <property type="component" value="Chromosome"/>
</dbReference>
<evidence type="ECO:0000313" key="2">
    <source>
        <dbReference type="EMBL" id="AIJ46632.1"/>
    </source>
</evidence>
<name>A0A076PTG3_COMTE</name>
<gene>
    <name evidence="2" type="ORF">O987_12545</name>
</gene>
<feature type="region of interest" description="Disordered" evidence="1">
    <location>
        <begin position="1"/>
        <end position="54"/>
    </location>
</feature>